<evidence type="ECO:0000256" key="7">
    <source>
        <dbReference type="ARBA" id="ARBA00023136"/>
    </source>
</evidence>
<evidence type="ECO:0000256" key="9">
    <source>
        <dbReference type="SAM" id="Phobius"/>
    </source>
</evidence>
<dbReference type="RefSeq" id="XP_029106765.1">
    <property type="nucleotide sequence ID" value="XM_029250932.1"/>
</dbReference>
<evidence type="ECO:0000313" key="13">
    <source>
        <dbReference type="Ensembl" id="ENSSFOP00015062685.1"/>
    </source>
</evidence>
<evidence type="ECO:0000313" key="15">
    <source>
        <dbReference type="Proteomes" id="UP000694397"/>
    </source>
</evidence>
<dbReference type="GeneID" id="114910402"/>
<dbReference type="GeneTree" id="ENSGT00530000064244"/>
<sequence length="199" mass="21359">MTGLGGLRDCATLAILLLSVGVGCCPDDCMCTPLADIGQWVHCSVSEGGPFPLLPPDTVVLDLQGNGLRAVPPGTLDHLARLQRLKLMGNPWECSCRILYLKHWLEDRRGRVTATGTRCSLPDGSYRSIPSLSGNEIPGCRRAQEPHCLADVRVLGAALSLVLLSVGLLAYAAAILRRIRVDGRRTPGALWCAPRRTAV</sequence>
<evidence type="ECO:0000313" key="14">
    <source>
        <dbReference type="Proteomes" id="UP000034805"/>
    </source>
</evidence>
<protein>
    <submittedName>
        <fullName evidence="12 13">Platelet glycoprotein IX-like</fullName>
    </submittedName>
</protein>
<reference evidence="13 15" key="2">
    <citation type="submission" date="2019-04" db="EMBL/GenBank/DDBJ databases">
        <authorList>
            <consortium name="Wellcome Sanger Institute Data Sharing"/>
        </authorList>
    </citation>
    <scope>NUCLEOTIDE SEQUENCE [LARGE SCALE GENOMIC DNA]</scope>
</reference>
<evidence type="ECO:0000256" key="2">
    <source>
        <dbReference type="ARBA" id="ARBA00022614"/>
    </source>
</evidence>
<evidence type="ECO:0000256" key="8">
    <source>
        <dbReference type="ARBA" id="ARBA00023157"/>
    </source>
</evidence>
<dbReference type="AlphaFoldDB" id="A0A0P7XNS8"/>
<gene>
    <name evidence="13" type="primary">LOC114910402</name>
    <name evidence="12" type="ORF">Z043_103640</name>
</gene>
<evidence type="ECO:0000256" key="6">
    <source>
        <dbReference type="ARBA" id="ARBA00022989"/>
    </source>
</evidence>
<keyword evidence="7 9" id="KW-0472">Membrane</keyword>
<organism evidence="12 14">
    <name type="scientific">Scleropages formosus</name>
    <name type="common">Asian bonytongue</name>
    <name type="synonym">Osteoglossum formosum</name>
    <dbReference type="NCBI Taxonomy" id="113540"/>
    <lineage>
        <taxon>Eukaryota</taxon>
        <taxon>Metazoa</taxon>
        <taxon>Chordata</taxon>
        <taxon>Craniata</taxon>
        <taxon>Vertebrata</taxon>
        <taxon>Euteleostomi</taxon>
        <taxon>Actinopterygii</taxon>
        <taxon>Neopterygii</taxon>
        <taxon>Teleostei</taxon>
        <taxon>Osteoglossocephala</taxon>
        <taxon>Osteoglossomorpha</taxon>
        <taxon>Osteoglossiformes</taxon>
        <taxon>Osteoglossidae</taxon>
        <taxon>Scleropages</taxon>
    </lineage>
</organism>
<reference evidence="12 14" key="1">
    <citation type="submission" date="2015-08" db="EMBL/GenBank/DDBJ databases">
        <title>The genome of the Asian arowana (Scleropages formosus).</title>
        <authorList>
            <person name="Tan M.H."/>
            <person name="Gan H.M."/>
            <person name="Croft L.J."/>
            <person name="Austin C.M."/>
        </authorList>
    </citation>
    <scope>NUCLEOTIDE SEQUENCE [LARGE SCALE GENOMIC DNA]</scope>
    <source>
        <strain evidence="12">Aro1</strain>
    </source>
</reference>
<dbReference type="PANTHER" id="PTHR22650:SF6">
    <property type="entry name" value="PLATELET GLYCOPROTEIN IX"/>
    <property type="match status" value="1"/>
</dbReference>
<dbReference type="EMBL" id="JARO02000935">
    <property type="protein sequence ID" value="KPP76978.1"/>
    <property type="molecule type" value="Genomic_DNA"/>
</dbReference>
<keyword evidence="3 9" id="KW-0812">Transmembrane</keyword>
<dbReference type="Ensembl" id="ENSSFOT00015073074.1">
    <property type="protein sequence ID" value="ENSSFOP00015062685.1"/>
    <property type="gene ID" value="ENSSFOG00015028833.1"/>
</dbReference>
<keyword evidence="4 10" id="KW-0732">Signal</keyword>
<accession>A0A0P7XNS8</accession>
<dbReference type="Proteomes" id="UP000694397">
    <property type="component" value="Chromosome 1"/>
</dbReference>
<keyword evidence="6 9" id="KW-1133">Transmembrane helix</keyword>
<feature type="transmembrane region" description="Helical" evidence="9">
    <location>
        <begin position="154"/>
        <end position="176"/>
    </location>
</feature>
<reference evidence="13" key="3">
    <citation type="submission" date="2025-05" db="UniProtKB">
        <authorList>
            <consortium name="Ensembl"/>
        </authorList>
    </citation>
    <scope>IDENTIFICATION</scope>
</reference>
<feature type="chain" id="PRO_5044545591" evidence="10">
    <location>
        <begin position="25"/>
        <end position="199"/>
    </location>
</feature>
<evidence type="ECO:0000259" key="11">
    <source>
        <dbReference type="SMART" id="SM00082"/>
    </source>
</evidence>
<keyword evidence="2" id="KW-0433">Leucine-rich repeat</keyword>
<evidence type="ECO:0000256" key="5">
    <source>
        <dbReference type="ARBA" id="ARBA00022889"/>
    </source>
</evidence>
<dbReference type="SUPFAM" id="SSF52058">
    <property type="entry name" value="L domain-like"/>
    <property type="match status" value="1"/>
</dbReference>
<evidence type="ECO:0000313" key="12">
    <source>
        <dbReference type="EMBL" id="KPP76978.1"/>
    </source>
</evidence>
<evidence type="ECO:0000256" key="1">
    <source>
        <dbReference type="ARBA" id="ARBA00004167"/>
    </source>
</evidence>
<dbReference type="SMART" id="SM00082">
    <property type="entry name" value="LRRCT"/>
    <property type="match status" value="1"/>
</dbReference>
<keyword evidence="15" id="KW-1185">Reference proteome</keyword>
<keyword evidence="5" id="KW-0130">Cell adhesion</keyword>
<dbReference type="InterPro" id="IPR052313">
    <property type="entry name" value="GPIb-IX-V_Complex"/>
</dbReference>
<dbReference type="OrthoDB" id="72369at2759"/>
<dbReference type="KEGG" id="sfm:114910402"/>
<dbReference type="InterPro" id="IPR000483">
    <property type="entry name" value="Cys-rich_flank_reg_C"/>
</dbReference>
<evidence type="ECO:0000256" key="4">
    <source>
        <dbReference type="ARBA" id="ARBA00022729"/>
    </source>
</evidence>
<dbReference type="InterPro" id="IPR032675">
    <property type="entry name" value="LRR_dom_sf"/>
</dbReference>
<dbReference type="PANTHER" id="PTHR22650">
    <property type="entry name" value="GLYCOPROTEIN IB BETA"/>
    <property type="match status" value="1"/>
</dbReference>
<name>A0A0P7XNS8_SCLFO</name>
<keyword evidence="8" id="KW-1015">Disulfide bond</keyword>
<evidence type="ECO:0000256" key="3">
    <source>
        <dbReference type="ARBA" id="ARBA00022692"/>
    </source>
</evidence>
<evidence type="ECO:0000256" key="10">
    <source>
        <dbReference type="SAM" id="SignalP"/>
    </source>
</evidence>
<feature type="signal peptide" evidence="10">
    <location>
        <begin position="1"/>
        <end position="24"/>
    </location>
</feature>
<dbReference type="Proteomes" id="UP000034805">
    <property type="component" value="Unassembled WGS sequence"/>
</dbReference>
<feature type="domain" description="LRRCT" evidence="11">
    <location>
        <begin position="90"/>
        <end position="141"/>
    </location>
</feature>
<proteinExistence type="predicted"/>
<dbReference type="STRING" id="113540.ENSSFOP00015062685"/>
<comment type="subcellular location">
    <subcellularLocation>
        <location evidence="1">Membrane</location>
        <topology evidence="1">Single-pass membrane protein</topology>
    </subcellularLocation>
</comment>
<dbReference type="Gene3D" id="3.80.10.10">
    <property type="entry name" value="Ribonuclease Inhibitor"/>
    <property type="match status" value="1"/>
</dbReference>